<keyword evidence="3 6" id="KW-1133">Transmembrane helix</keyword>
<dbReference type="PANTHER" id="PTHR21624:SF1">
    <property type="entry name" value="ALKYLGLYCEROL MONOOXYGENASE"/>
    <property type="match status" value="1"/>
</dbReference>
<proteinExistence type="predicted"/>
<keyword evidence="8" id="KW-1185">Reference proteome</keyword>
<name>A0A3M6UQV2_POCDA</name>
<accession>A0A3M6UQV2</accession>
<evidence type="ECO:0000256" key="5">
    <source>
        <dbReference type="ARBA" id="ARBA00023136"/>
    </source>
</evidence>
<evidence type="ECO:0000256" key="3">
    <source>
        <dbReference type="ARBA" id="ARBA00022989"/>
    </source>
</evidence>
<dbReference type="Proteomes" id="UP000275408">
    <property type="component" value="Unassembled WGS sequence"/>
</dbReference>
<sequence length="206" mass="23205">MNKAVPFFFGAIALEYILAFLTRLPPARLNDAFSSIAAGTLSQLSKIIILSAELALYVFIYDNFNLITLPWDYPGTWYFCFIGVDFIYYWFHRAAHGKKIIIYKLPTSLRNGVSLDLLVSESYLRSTGNDARQSRSSDKTAVWDTCLLTFRLTTILVSFCTPLADSVEGLEFDLTFFIASISLAVTGKFSTSRYPPLFDRVSNHDG</sequence>
<keyword evidence="5 6" id="KW-0472">Membrane</keyword>
<dbReference type="STRING" id="46731.A0A3M6UQV2"/>
<feature type="transmembrane region" description="Helical" evidence="6">
    <location>
        <begin position="36"/>
        <end position="60"/>
    </location>
</feature>
<comment type="caution">
    <text evidence="7">The sequence shown here is derived from an EMBL/GenBank/DDBJ whole genome shotgun (WGS) entry which is preliminary data.</text>
</comment>
<keyword evidence="2 6" id="KW-0812">Transmembrane</keyword>
<evidence type="ECO:0000313" key="8">
    <source>
        <dbReference type="Proteomes" id="UP000275408"/>
    </source>
</evidence>
<keyword evidence="4" id="KW-0560">Oxidoreductase</keyword>
<dbReference type="GO" id="GO:0016020">
    <property type="term" value="C:membrane"/>
    <property type="evidence" value="ECO:0007669"/>
    <property type="project" value="GOC"/>
</dbReference>
<comment type="subcellular location">
    <subcellularLocation>
        <location evidence="1">Endomembrane system</location>
        <topology evidence="1">Multi-pass membrane protein</topology>
    </subcellularLocation>
</comment>
<protein>
    <submittedName>
        <fullName evidence="7">Uncharacterized protein</fullName>
    </submittedName>
</protein>
<feature type="transmembrane region" description="Helical" evidence="6">
    <location>
        <begin position="75"/>
        <end position="91"/>
    </location>
</feature>
<evidence type="ECO:0000256" key="4">
    <source>
        <dbReference type="ARBA" id="ARBA00023002"/>
    </source>
</evidence>
<evidence type="ECO:0000256" key="1">
    <source>
        <dbReference type="ARBA" id="ARBA00004127"/>
    </source>
</evidence>
<evidence type="ECO:0000256" key="6">
    <source>
        <dbReference type="SAM" id="Phobius"/>
    </source>
</evidence>
<feature type="transmembrane region" description="Helical" evidence="6">
    <location>
        <begin position="6"/>
        <end position="24"/>
    </location>
</feature>
<gene>
    <name evidence="7" type="ORF">pdam_00017468</name>
</gene>
<evidence type="ECO:0000256" key="2">
    <source>
        <dbReference type="ARBA" id="ARBA00022692"/>
    </source>
</evidence>
<organism evidence="7 8">
    <name type="scientific">Pocillopora damicornis</name>
    <name type="common">Cauliflower coral</name>
    <name type="synonym">Millepora damicornis</name>
    <dbReference type="NCBI Taxonomy" id="46731"/>
    <lineage>
        <taxon>Eukaryota</taxon>
        <taxon>Metazoa</taxon>
        <taxon>Cnidaria</taxon>
        <taxon>Anthozoa</taxon>
        <taxon>Hexacorallia</taxon>
        <taxon>Scleractinia</taxon>
        <taxon>Astrocoeniina</taxon>
        <taxon>Pocilloporidae</taxon>
        <taxon>Pocillopora</taxon>
    </lineage>
</organism>
<evidence type="ECO:0000313" key="7">
    <source>
        <dbReference type="EMBL" id="RMX56040.1"/>
    </source>
</evidence>
<dbReference type="GO" id="GO:0050479">
    <property type="term" value="F:glyceryl-ether monooxygenase activity"/>
    <property type="evidence" value="ECO:0007669"/>
    <property type="project" value="TreeGrafter"/>
</dbReference>
<dbReference type="GO" id="GO:0006643">
    <property type="term" value="P:membrane lipid metabolic process"/>
    <property type="evidence" value="ECO:0007669"/>
    <property type="project" value="TreeGrafter"/>
</dbReference>
<dbReference type="GO" id="GO:0005783">
    <property type="term" value="C:endoplasmic reticulum"/>
    <property type="evidence" value="ECO:0007669"/>
    <property type="project" value="TreeGrafter"/>
</dbReference>
<reference evidence="7 8" key="1">
    <citation type="journal article" date="2018" name="Sci. Rep.">
        <title>Comparative analysis of the Pocillopora damicornis genome highlights role of immune system in coral evolution.</title>
        <authorList>
            <person name="Cunning R."/>
            <person name="Bay R.A."/>
            <person name="Gillette P."/>
            <person name="Baker A.C."/>
            <person name="Traylor-Knowles N."/>
        </authorList>
    </citation>
    <scope>NUCLEOTIDE SEQUENCE [LARGE SCALE GENOMIC DNA]</scope>
    <source>
        <strain evidence="7">RSMAS</strain>
        <tissue evidence="7">Whole animal</tissue>
    </source>
</reference>
<dbReference type="InterPro" id="IPR051689">
    <property type="entry name" value="Sterol_desaturase/TMEM195"/>
</dbReference>
<dbReference type="PANTHER" id="PTHR21624">
    <property type="entry name" value="STEROL DESATURASE-RELATED PROTEIN"/>
    <property type="match status" value="1"/>
</dbReference>
<dbReference type="EMBL" id="RCHS01000944">
    <property type="protein sequence ID" value="RMX56040.1"/>
    <property type="molecule type" value="Genomic_DNA"/>
</dbReference>
<dbReference type="AlphaFoldDB" id="A0A3M6UQV2"/>